<organism evidence="2 3">
    <name type="scientific">Pararge aegeria aegeria</name>
    <dbReference type="NCBI Taxonomy" id="348720"/>
    <lineage>
        <taxon>Eukaryota</taxon>
        <taxon>Metazoa</taxon>
        <taxon>Ecdysozoa</taxon>
        <taxon>Arthropoda</taxon>
        <taxon>Hexapoda</taxon>
        <taxon>Insecta</taxon>
        <taxon>Pterygota</taxon>
        <taxon>Neoptera</taxon>
        <taxon>Endopterygota</taxon>
        <taxon>Lepidoptera</taxon>
        <taxon>Glossata</taxon>
        <taxon>Ditrysia</taxon>
        <taxon>Papilionoidea</taxon>
        <taxon>Nymphalidae</taxon>
        <taxon>Satyrinae</taxon>
        <taxon>Satyrini</taxon>
        <taxon>Parargina</taxon>
        <taxon>Pararge</taxon>
    </lineage>
</organism>
<dbReference type="AlphaFoldDB" id="A0A8S4QT20"/>
<evidence type="ECO:0000313" key="3">
    <source>
        <dbReference type="Proteomes" id="UP000838756"/>
    </source>
</evidence>
<feature type="compositionally biased region" description="Polar residues" evidence="1">
    <location>
        <begin position="51"/>
        <end position="61"/>
    </location>
</feature>
<evidence type="ECO:0000313" key="2">
    <source>
        <dbReference type="EMBL" id="CAH2218961.1"/>
    </source>
</evidence>
<name>A0A8S4QT20_9NEOP</name>
<reference evidence="2" key="1">
    <citation type="submission" date="2022-03" db="EMBL/GenBank/DDBJ databases">
        <authorList>
            <person name="Lindestad O."/>
        </authorList>
    </citation>
    <scope>NUCLEOTIDE SEQUENCE</scope>
</reference>
<keyword evidence="3" id="KW-1185">Reference proteome</keyword>
<evidence type="ECO:0000256" key="1">
    <source>
        <dbReference type="SAM" id="MobiDB-lite"/>
    </source>
</evidence>
<sequence>MVNDGKRDTNLLEWMVLVASEAHDWDRTARRRPCEEKEELWPNYKRHSFDQSRINTRNVSDQSRDRLLLTCRPPADRPELSSRGIHPS</sequence>
<gene>
    <name evidence="2" type="primary">jg23163</name>
    <name evidence="2" type="ORF">PAEG_LOCUS6451</name>
</gene>
<proteinExistence type="predicted"/>
<feature type="region of interest" description="Disordered" evidence="1">
    <location>
        <begin position="51"/>
        <end position="88"/>
    </location>
</feature>
<dbReference type="Proteomes" id="UP000838756">
    <property type="component" value="Unassembled WGS sequence"/>
</dbReference>
<dbReference type="EMBL" id="CAKXAJ010019834">
    <property type="protein sequence ID" value="CAH2218961.1"/>
    <property type="molecule type" value="Genomic_DNA"/>
</dbReference>
<comment type="caution">
    <text evidence="2">The sequence shown here is derived from an EMBL/GenBank/DDBJ whole genome shotgun (WGS) entry which is preliminary data.</text>
</comment>
<accession>A0A8S4QT20</accession>
<protein>
    <submittedName>
        <fullName evidence="2">Jg23163 protein</fullName>
    </submittedName>
</protein>